<dbReference type="Proteomes" id="UP000239724">
    <property type="component" value="Unassembled WGS sequence"/>
</dbReference>
<dbReference type="PANTHER" id="PTHR36504:SF1">
    <property type="entry name" value="LIPOPOLYSACCHARIDE EXPORT SYSTEM PROTEIN LPTA"/>
    <property type="match status" value="1"/>
</dbReference>
<feature type="chain" id="PRO_5015701979" description="Organic solvent tolerance-like N-terminal domain-containing protein" evidence="3">
    <location>
        <begin position="21"/>
        <end position="328"/>
    </location>
</feature>
<organism evidence="5 6">
    <name type="scientific">Rhodopila globiformis</name>
    <name type="common">Rhodopseudomonas globiformis</name>
    <dbReference type="NCBI Taxonomy" id="1071"/>
    <lineage>
        <taxon>Bacteria</taxon>
        <taxon>Pseudomonadati</taxon>
        <taxon>Pseudomonadota</taxon>
        <taxon>Alphaproteobacteria</taxon>
        <taxon>Acetobacterales</taxon>
        <taxon>Acetobacteraceae</taxon>
        <taxon>Rhodopila</taxon>
    </lineage>
</organism>
<dbReference type="Pfam" id="PF03968">
    <property type="entry name" value="LptD_N"/>
    <property type="match status" value="2"/>
</dbReference>
<sequence>MQRLAPAALLLLCLAAPALAQQLDLSHGGPIDITARDGIEWRQAEREVIARGDARAIRNNVTVTADRLTAWYRKKGGNGAAATPAPTTGLAGDTSTEGNEVYRLQADGNVHIFTQTDQAVGDRAVYDLDQAVLVMTGRHLKLTTPNDVITARDDLEYWPQKHMAVARGDAVVVTNDAKRIAADTLVAYTTENAPPGAQPAANHAATQAAAKPQEDPLASSGKLQRVEAFGHVSIRTPTDTVTGDRGVYVLDTGMARLGGNVQITRGQNQLNGAEADVNMKTGIATLVARSAGRVHGLVVPNDQTNKGLGVTQPTASAAKPGTAAKPKP</sequence>
<feature type="compositionally biased region" description="Low complexity" evidence="2">
    <location>
        <begin position="313"/>
        <end position="328"/>
    </location>
</feature>
<feature type="signal peptide" evidence="3">
    <location>
        <begin position="1"/>
        <end position="20"/>
    </location>
</feature>
<accession>A0A2S6NAP7</accession>
<comment type="caution">
    <text evidence="5">The sequence shown here is derived from an EMBL/GenBank/DDBJ whole genome shotgun (WGS) entry which is preliminary data.</text>
</comment>
<keyword evidence="6" id="KW-1185">Reference proteome</keyword>
<reference evidence="5 6" key="1">
    <citation type="journal article" date="2018" name="Arch. Microbiol.">
        <title>New insights into the metabolic potential of the phototrophic purple bacterium Rhodopila globiformis DSM 161(T) from its draft genome sequence and evidence for a vanadium-dependent nitrogenase.</title>
        <authorList>
            <person name="Imhoff J.F."/>
            <person name="Rahn T."/>
            <person name="Kunzel S."/>
            <person name="Neulinger S.C."/>
        </authorList>
    </citation>
    <scope>NUCLEOTIDE SEQUENCE [LARGE SCALE GENOMIC DNA]</scope>
    <source>
        <strain evidence="5 6">DSM 161</strain>
    </source>
</reference>
<keyword evidence="1 3" id="KW-0732">Signal</keyword>
<dbReference type="PANTHER" id="PTHR36504">
    <property type="entry name" value="LIPOPOLYSACCHARIDE EXPORT SYSTEM PROTEIN LPTA"/>
    <property type="match status" value="1"/>
</dbReference>
<dbReference type="OrthoDB" id="8450043at2"/>
<gene>
    <name evidence="5" type="ORF">CCS01_16945</name>
</gene>
<feature type="domain" description="Organic solvent tolerance-like N-terminal" evidence="4">
    <location>
        <begin position="155"/>
        <end position="282"/>
    </location>
</feature>
<proteinExistence type="predicted"/>
<evidence type="ECO:0000256" key="1">
    <source>
        <dbReference type="ARBA" id="ARBA00022729"/>
    </source>
</evidence>
<evidence type="ECO:0000256" key="2">
    <source>
        <dbReference type="SAM" id="MobiDB-lite"/>
    </source>
</evidence>
<dbReference type="InterPro" id="IPR052037">
    <property type="entry name" value="LPS_export_LptA"/>
</dbReference>
<dbReference type="AlphaFoldDB" id="A0A2S6NAP7"/>
<protein>
    <recommendedName>
        <fullName evidence="4">Organic solvent tolerance-like N-terminal domain-containing protein</fullName>
    </recommendedName>
</protein>
<dbReference type="InterPro" id="IPR005653">
    <property type="entry name" value="OstA-like_N"/>
</dbReference>
<evidence type="ECO:0000313" key="5">
    <source>
        <dbReference type="EMBL" id="PPQ31702.1"/>
    </source>
</evidence>
<evidence type="ECO:0000313" key="6">
    <source>
        <dbReference type="Proteomes" id="UP000239724"/>
    </source>
</evidence>
<dbReference type="GO" id="GO:0015920">
    <property type="term" value="P:lipopolysaccharide transport"/>
    <property type="evidence" value="ECO:0007669"/>
    <property type="project" value="TreeGrafter"/>
</dbReference>
<dbReference type="GO" id="GO:0030288">
    <property type="term" value="C:outer membrane-bounded periplasmic space"/>
    <property type="evidence" value="ECO:0007669"/>
    <property type="project" value="TreeGrafter"/>
</dbReference>
<dbReference type="GO" id="GO:0009279">
    <property type="term" value="C:cell outer membrane"/>
    <property type="evidence" value="ECO:0007669"/>
    <property type="project" value="TreeGrafter"/>
</dbReference>
<evidence type="ECO:0000256" key="3">
    <source>
        <dbReference type="SAM" id="SignalP"/>
    </source>
</evidence>
<evidence type="ECO:0000259" key="4">
    <source>
        <dbReference type="Pfam" id="PF03968"/>
    </source>
</evidence>
<feature type="domain" description="Organic solvent tolerance-like N-terminal" evidence="4">
    <location>
        <begin position="39"/>
        <end position="151"/>
    </location>
</feature>
<dbReference type="GO" id="GO:0017089">
    <property type="term" value="F:glycolipid transfer activity"/>
    <property type="evidence" value="ECO:0007669"/>
    <property type="project" value="TreeGrafter"/>
</dbReference>
<feature type="region of interest" description="Disordered" evidence="2">
    <location>
        <begin position="298"/>
        <end position="328"/>
    </location>
</feature>
<name>A0A2S6NAP7_RHOGL</name>
<dbReference type="Gene3D" id="2.60.450.10">
    <property type="entry name" value="Lipopolysaccharide (LPS) transport protein A like domain"/>
    <property type="match status" value="2"/>
</dbReference>
<dbReference type="EMBL" id="NHRY01000185">
    <property type="protein sequence ID" value="PPQ31702.1"/>
    <property type="molecule type" value="Genomic_DNA"/>
</dbReference>
<dbReference type="RefSeq" id="WP_104520010.1">
    <property type="nucleotide sequence ID" value="NZ_NHRY01000185.1"/>
</dbReference>